<proteinExistence type="predicted"/>
<evidence type="ECO:0000313" key="1">
    <source>
        <dbReference type="EMBL" id="KKL95133.1"/>
    </source>
</evidence>
<organism evidence="1">
    <name type="scientific">marine sediment metagenome</name>
    <dbReference type="NCBI Taxonomy" id="412755"/>
    <lineage>
        <taxon>unclassified sequences</taxon>
        <taxon>metagenomes</taxon>
        <taxon>ecological metagenomes</taxon>
    </lineage>
</organism>
<protein>
    <submittedName>
        <fullName evidence="1">Uncharacterized protein</fullName>
    </submittedName>
</protein>
<comment type="caution">
    <text evidence="1">The sequence shown here is derived from an EMBL/GenBank/DDBJ whole genome shotgun (WGS) entry which is preliminary data.</text>
</comment>
<reference evidence="1" key="1">
    <citation type="journal article" date="2015" name="Nature">
        <title>Complex archaea that bridge the gap between prokaryotes and eukaryotes.</title>
        <authorList>
            <person name="Spang A."/>
            <person name="Saw J.H."/>
            <person name="Jorgensen S.L."/>
            <person name="Zaremba-Niedzwiedzka K."/>
            <person name="Martijn J."/>
            <person name="Lind A.E."/>
            <person name="van Eijk R."/>
            <person name="Schleper C."/>
            <person name="Guy L."/>
            <person name="Ettema T.J."/>
        </authorList>
    </citation>
    <scope>NUCLEOTIDE SEQUENCE</scope>
</reference>
<feature type="non-terminal residue" evidence="1">
    <location>
        <position position="1"/>
    </location>
</feature>
<dbReference type="AlphaFoldDB" id="A0A0F9G8T4"/>
<dbReference type="EMBL" id="LAZR01018755">
    <property type="protein sequence ID" value="KKL95133.1"/>
    <property type="molecule type" value="Genomic_DNA"/>
</dbReference>
<gene>
    <name evidence="1" type="ORF">LCGC14_1857730</name>
</gene>
<sequence>ELMRCGHSAVYEKLIDTPTNLVRCNAGGPLKNDTYCSVCDTQKVLGEKKG</sequence>
<name>A0A0F9G8T4_9ZZZZ</name>
<accession>A0A0F9G8T4</accession>